<dbReference type="PROSITE" id="PS51897">
    <property type="entry name" value="ANNEXIN_2"/>
    <property type="match status" value="2"/>
</dbReference>
<dbReference type="SUPFAM" id="SSF47874">
    <property type="entry name" value="Annexin"/>
    <property type="match status" value="1"/>
</dbReference>
<dbReference type="PANTHER" id="PTHR10502:SF102">
    <property type="entry name" value="ANNEXIN B11"/>
    <property type="match status" value="1"/>
</dbReference>
<dbReference type="InterPro" id="IPR001464">
    <property type="entry name" value="Annexin"/>
</dbReference>
<dbReference type="EMBL" id="DF838442">
    <property type="protein sequence ID" value="GAT42932.1"/>
    <property type="molecule type" value="Genomic_DNA"/>
</dbReference>
<evidence type="ECO:0000256" key="3">
    <source>
        <dbReference type="ARBA" id="ARBA00023216"/>
    </source>
</evidence>
<keyword evidence="6" id="KW-1185">Reference proteome</keyword>
<keyword evidence="3" id="KW-0041">Annexin</keyword>
<feature type="region of interest" description="Disordered" evidence="4">
    <location>
        <begin position="1"/>
        <end position="63"/>
    </location>
</feature>
<sequence>MSQPPSQAPPPSQQNAYAPPPGQPQGYPPAGQPYYPPPSQYYPPTAGYAPPGQPPYAQGSYAPQYVPSGYYQAPPTNYGAPPGPPNANYYAGPSSSYPQQPPVGYQAGYAPPPGAYAPAGYPGQPTTPGVPSMPLAPGGVAPEMSASFEPPTVLYRDTIIHNPKYSGGLAVVGYTKDQIVHDINRINKAAGDEKKLSAILVELGPLKMDVVAQEFPNHNNKNESLAQHVVRKTSGHVEKTLLGLIEGPLRYDVELVRSSIAGLGTNESLLNEAILDHTPTDIALLDYVYRQKFNKSLAHAVSSDLSGNVAKLFKFVTDPNRELLPAPNTSPEELQKLLDNDVDDLYNSGPGRIGTNEEKIYKISTHRTHEHLTNLCTRYKQKHRKPVSEMIRDEFGSSNHDAKALLFIVNGAEISHHAHLANVAPLALRDAESLEDTMKGLGTKNTLLIMRVLRAQWSRGRMEATKQAYYRIYEKSLARRVKGETSGAFEDLLLAMIGPS</sequence>
<evidence type="ECO:0000313" key="5">
    <source>
        <dbReference type="EMBL" id="GAT42932.1"/>
    </source>
</evidence>
<name>A0ABQ0KVK7_MYCCL</name>
<dbReference type="Pfam" id="PF00191">
    <property type="entry name" value="Annexin"/>
    <property type="match status" value="3"/>
</dbReference>
<evidence type="ECO:0000256" key="1">
    <source>
        <dbReference type="ARBA" id="ARBA00007831"/>
    </source>
</evidence>
<proteinExistence type="inferred from homology"/>
<dbReference type="Proteomes" id="UP000815677">
    <property type="component" value="Unassembled WGS sequence"/>
</dbReference>
<dbReference type="Gene3D" id="1.10.220.10">
    <property type="entry name" value="Annexin"/>
    <property type="match status" value="3"/>
</dbReference>
<accession>A0ABQ0KVK7</accession>
<evidence type="ECO:0000256" key="2">
    <source>
        <dbReference type="ARBA" id="ARBA00022737"/>
    </source>
</evidence>
<dbReference type="PRINTS" id="PR00196">
    <property type="entry name" value="ANNEXIN"/>
</dbReference>
<evidence type="ECO:0000313" key="6">
    <source>
        <dbReference type="Proteomes" id="UP000815677"/>
    </source>
</evidence>
<gene>
    <name evidence="5" type="ORF">MCHLO_00627</name>
</gene>
<feature type="region of interest" description="Disordered" evidence="4">
    <location>
        <begin position="76"/>
        <end position="136"/>
    </location>
</feature>
<dbReference type="InterPro" id="IPR018502">
    <property type="entry name" value="Annexin_repeat"/>
</dbReference>
<organism evidence="5 6">
    <name type="scientific">Mycena chlorophos</name>
    <name type="common">Agaric fungus</name>
    <name type="synonym">Agaricus chlorophos</name>
    <dbReference type="NCBI Taxonomy" id="658473"/>
    <lineage>
        <taxon>Eukaryota</taxon>
        <taxon>Fungi</taxon>
        <taxon>Dikarya</taxon>
        <taxon>Basidiomycota</taxon>
        <taxon>Agaricomycotina</taxon>
        <taxon>Agaricomycetes</taxon>
        <taxon>Agaricomycetidae</taxon>
        <taxon>Agaricales</taxon>
        <taxon>Marasmiineae</taxon>
        <taxon>Mycenaceae</taxon>
        <taxon>Mycena</taxon>
    </lineage>
</organism>
<evidence type="ECO:0000256" key="4">
    <source>
        <dbReference type="SAM" id="MobiDB-lite"/>
    </source>
</evidence>
<feature type="compositionally biased region" description="Pro residues" evidence="4">
    <location>
        <begin position="1"/>
        <end position="41"/>
    </location>
</feature>
<reference evidence="5" key="1">
    <citation type="submission" date="2014-09" db="EMBL/GenBank/DDBJ databases">
        <title>Genome sequence of the luminous mushroom Mycena chlorophos for searching fungal bioluminescence genes.</title>
        <authorList>
            <person name="Tanaka Y."/>
            <person name="Kasuga D."/>
            <person name="Oba Y."/>
            <person name="Hase S."/>
            <person name="Sato K."/>
            <person name="Oba Y."/>
            <person name="Sakakibara Y."/>
        </authorList>
    </citation>
    <scope>NUCLEOTIDE SEQUENCE</scope>
</reference>
<dbReference type="PANTHER" id="PTHR10502">
    <property type="entry name" value="ANNEXIN"/>
    <property type="match status" value="1"/>
</dbReference>
<feature type="compositionally biased region" description="Low complexity" evidence="4">
    <location>
        <begin position="76"/>
        <end position="93"/>
    </location>
</feature>
<keyword evidence="2" id="KW-0677">Repeat</keyword>
<dbReference type="SMART" id="SM00335">
    <property type="entry name" value="ANX"/>
    <property type="match status" value="4"/>
</dbReference>
<feature type="compositionally biased region" description="Low complexity" evidence="4">
    <location>
        <begin position="42"/>
        <end position="59"/>
    </location>
</feature>
<protein>
    <submittedName>
        <fullName evidence="5">Annexin A4</fullName>
    </submittedName>
</protein>
<dbReference type="InterPro" id="IPR037104">
    <property type="entry name" value="Annexin_sf"/>
</dbReference>
<comment type="similarity">
    <text evidence="1">Belongs to the annexin family.</text>
</comment>